<organism evidence="1 2">
    <name type="scientific">Bartonella acomydis</name>
    <dbReference type="NCBI Taxonomy" id="686234"/>
    <lineage>
        <taxon>Bacteria</taxon>
        <taxon>Pseudomonadati</taxon>
        <taxon>Pseudomonadota</taxon>
        <taxon>Alphaproteobacteria</taxon>
        <taxon>Hyphomicrobiales</taxon>
        <taxon>Bartonellaceae</taxon>
        <taxon>Bartonella</taxon>
    </lineage>
</organism>
<protein>
    <submittedName>
        <fullName evidence="1">Uncharacterized protein</fullName>
    </submittedName>
</protein>
<gene>
    <name evidence="1" type="ORF">GCM10023260_10000</name>
</gene>
<evidence type="ECO:0000313" key="1">
    <source>
        <dbReference type="EMBL" id="GAA5099161.1"/>
    </source>
</evidence>
<accession>A0ABP9MNA6</accession>
<sequence length="63" mass="7561">MVMSFEYFEDFEGSFYASLIYFFSIKNKSYYISMCYYFNNTTYIDNTTLNSTNVICFEGILRV</sequence>
<dbReference type="Proteomes" id="UP001501525">
    <property type="component" value="Unassembled WGS sequence"/>
</dbReference>
<name>A0ABP9MNA6_9HYPH</name>
<reference evidence="2" key="1">
    <citation type="journal article" date="2019" name="Int. J. Syst. Evol. Microbiol.">
        <title>The Global Catalogue of Microorganisms (GCM) 10K type strain sequencing project: providing services to taxonomists for standard genome sequencing and annotation.</title>
        <authorList>
            <consortium name="The Broad Institute Genomics Platform"/>
            <consortium name="The Broad Institute Genome Sequencing Center for Infectious Disease"/>
            <person name="Wu L."/>
            <person name="Ma J."/>
        </authorList>
    </citation>
    <scope>NUCLEOTIDE SEQUENCE [LARGE SCALE GENOMIC DNA]</scope>
    <source>
        <strain evidence="2">JCM 17706</strain>
    </source>
</reference>
<comment type="caution">
    <text evidence="1">The sequence shown here is derived from an EMBL/GenBank/DDBJ whole genome shotgun (WGS) entry which is preliminary data.</text>
</comment>
<proteinExistence type="predicted"/>
<dbReference type="EMBL" id="BAABIY010000030">
    <property type="protein sequence ID" value="GAA5099161.1"/>
    <property type="molecule type" value="Genomic_DNA"/>
</dbReference>
<evidence type="ECO:0000313" key="2">
    <source>
        <dbReference type="Proteomes" id="UP001501525"/>
    </source>
</evidence>
<keyword evidence="2" id="KW-1185">Reference proteome</keyword>